<protein>
    <submittedName>
        <fullName evidence="1">Uncharacterized protein</fullName>
    </submittedName>
</protein>
<sequence>MSSRTRRESICDVSPFFADIVSQLSHVKGLKVKALLYNPATSASIPTWVYV</sequence>
<accession>A0A0C9Z2I2</accession>
<keyword evidence="2" id="KW-1185">Reference proteome</keyword>
<reference evidence="2" key="2">
    <citation type="submission" date="2015-01" db="EMBL/GenBank/DDBJ databases">
        <title>Evolutionary Origins and Diversification of the Mycorrhizal Mutualists.</title>
        <authorList>
            <consortium name="DOE Joint Genome Institute"/>
            <consortium name="Mycorrhizal Genomics Consortium"/>
            <person name="Kohler A."/>
            <person name="Kuo A."/>
            <person name="Nagy L.G."/>
            <person name="Floudas D."/>
            <person name="Copeland A."/>
            <person name="Barry K.W."/>
            <person name="Cichocki N."/>
            <person name="Veneault-Fourrey C."/>
            <person name="LaButti K."/>
            <person name="Lindquist E.A."/>
            <person name="Lipzen A."/>
            <person name="Lundell T."/>
            <person name="Morin E."/>
            <person name="Murat C."/>
            <person name="Riley R."/>
            <person name="Ohm R."/>
            <person name="Sun H."/>
            <person name="Tunlid A."/>
            <person name="Henrissat B."/>
            <person name="Grigoriev I.V."/>
            <person name="Hibbett D.S."/>
            <person name="Martin F."/>
        </authorList>
    </citation>
    <scope>NUCLEOTIDE SEQUENCE [LARGE SCALE GENOMIC DNA]</scope>
    <source>
        <strain evidence="2">441</strain>
    </source>
</reference>
<evidence type="ECO:0000313" key="2">
    <source>
        <dbReference type="Proteomes" id="UP000054018"/>
    </source>
</evidence>
<dbReference type="EMBL" id="KN833728">
    <property type="protein sequence ID" value="KIK23251.1"/>
    <property type="molecule type" value="Genomic_DNA"/>
</dbReference>
<dbReference type="Proteomes" id="UP000054018">
    <property type="component" value="Unassembled WGS sequence"/>
</dbReference>
<reference evidence="1 2" key="1">
    <citation type="submission" date="2014-04" db="EMBL/GenBank/DDBJ databases">
        <authorList>
            <consortium name="DOE Joint Genome Institute"/>
            <person name="Kuo A."/>
            <person name="Kohler A."/>
            <person name="Costa M.D."/>
            <person name="Nagy L.G."/>
            <person name="Floudas D."/>
            <person name="Copeland A."/>
            <person name="Barry K.W."/>
            <person name="Cichocki N."/>
            <person name="Veneault-Fourrey C."/>
            <person name="LaButti K."/>
            <person name="Lindquist E.A."/>
            <person name="Lipzen A."/>
            <person name="Lundell T."/>
            <person name="Morin E."/>
            <person name="Murat C."/>
            <person name="Sun H."/>
            <person name="Tunlid A."/>
            <person name="Henrissat B."/>
            <person name="Grigoriev I.V."/>
            <person name="Hibbett D.S."/>
            <person name="Martin F."/>
            <person name="Nordberg H.P."/>
            <person name="Cantor M.N."/>
            <person name="Hua S.X."/>
        </authorList>
    </citation>
    <scope>NUCLEOTIDE SEQUENCE [LARGE SCALE GENOMIC DNA]</scope>
    <source>
        <strain evidence="1 2">441</strain>
    </source>
</reference>
<gene>
    <name evidence="1" type="ORF">PISMIDRAFT_679524</name>
</gene>
<organism evidence="1 2">
    <name type="scientific">Pisolithus microcarpus 441</name>
    <dbReference type="NCBI Taxonomy" id="765257"/>
    <lineage>
        <taxon>Eukaryota</taxon>
        <taxon>Fungi</taxon>
        <taxon>Dikarya</taxon>
        <taxon>Basidiomycota</taxon>
        <taxon>Agaricomycotina</taxon>
        <taxon>Agaricomycetes</taxon>
        <taxon>Agaricomycetidae</taxon>
        <taxon>Boletales</taxon>
        <taxon>Sclerodermatineae</taxon>
        <taxon>Pisolithaceae</taxon>
        <taxon>Pisolithus</taxon>
    </lineage>
</organism>
<proteinExistence type="predicted"/>
<evidence type="ECO:0000313" key="1">
    <source>
        <dbReference type="EMBL" id="KIK23251.1"/>
    </source>
</evidence>
<dbReference type="HOGENOM" id="CLU_3107302_0_0_1"/>
<dbReference type="AlphaFoldDB" id="A0A0C9Z2I2"/>
<name>A0A0C9Z2I2_9AGAM</name>